<name>A0A3M2JIA2_9CELL</name>
<evidence type="ECO:0000313" key="1">
    <source>
        <dbReference type="EMBL" id="RMI13359.1"/>
    </source>
</evidence>
<dbReference type="OrthoDB" id="3418622at2"/>
<sequence length="255" mass="28165">MRRGVPAPRFASFERWAEHDSALAWDLYVWNRDLSAAFFADVAVLEIALRTGMHDAASAAWGNRWWADPDVRLDDRSSAQLAAAWSQLPPAVRRSPSGDDVPDRLVAQCTFGFWTNLLDTGGHTGVPPRRTRVDYEALWHGAFRQAFPGGRLQARAERERASGRDLAGAEDEIAFTRAWVHGVCREVNALRNRVAHHEPLVGGVPLPGRGRRMSPQDAHRSCLLLAAMLDRDLAEWLASASRVPPLLAARPGAPS</sequence>
<proteinExistence type="predicted"/>
<dbReference type="EMBL" id="RFFI01000017">
    <property type="protein sequence ID" value="RMI13359.1"/>
    <property type="molecule type" value="Genomic_DNA"/>
</dbReference>
<dbReference type="AlphaFoldDB" id="A0A3M2JIA2"/>
<gene>
    <name evidence="1" type="ORF">EBM89_04855</name>
</gene>
<organism evidence="1 2">
    <name type="scientific">Cellulomonas triticagri</name>
    <dbReference type="NCBI Taxonomy" id="2483352"/>
    <lineage>
        <taxon>Bacteria</taxon>
        <taxon>Bacillati</taxon>
        <taxon>Actinomycetota</taxon>
        <taxon>Actinomycetes</taxon>
        <taxon>Micrococcales</taxon>
        <taxon>Cellulomonadaceae</taxon>
        <taxon>Cellulomonas</taxon>
    </lineage>
</organism>
<protein>
    <recommendedName>
        <fullName evidence="3">Abi family protein</fullName>
    </recommendedName>
</protein>
<dbReference type="Proteomes" id="UP000269289">
    <property type="component" value="Unassembled WGS sequence"/>
</dbReference>
<evidence type="ECO:0000313" key="2">
    <source>
        <dbReference type="Proteomes" id="UP000269289"/>
    </source>
</evidence>
<comment type="caution">
    <text evidence="1">The sequence shown here is derived from an EMBL/GenBank/DDBJ whole genome shotgun (WGS) entry which is preliminary data.</text>
</comment>
<keyword evidence="2" id="KW-1185">Reference proteome</keyword>
<reference evidence="1 2" key="1">
    <citation type="submission" date="2018-10" db="EMBL/GenBank/DDBJ databases">
        <title>Isolation, diversity and antifungal activity of actinobacteria from wheat.</title>
        <authorList>
            <person name="Han C."/>
        </authorList>
    </citation>
    <scope>NUCLEOTIDE SEQUENCE [LARGE SCALE GENOMIC DNA]</scope>
    <source>
        <strain evidence="1 2">NEAU-YY56</strain>
    </source>
</reference>
<evidence type="ECO:0008006" key="3">
    <source>
        <dbReference type="Google" id="ProtNLM"/>
    </source>
</evidence>
<accession>A0A3M2JIA2</accession>